<dbReference type="SMART" id="SM00052">
    <property type="entry name" value="EAL"/>
    <property type="match status" value="1"/>
</dbReference>
<protein>
    <submittedName>
        <fullName evidence="2">EAL domain-containing protein (Putative c-di-GMP-specific phosphodiesterase class I)</fullName>
    </submittedName>
</protein>
<reference evidence="2 3" key="1">
    <citation type="submission" date="2018-06" db="EMBL/GenBank/DDBJ databases">
        <title>Freshwater and sediment microbial communities from various areas in North America, analyzing microbe dynamics in response to fracking.</title>
        <authorList>
            <person name="Lamendella R."/>
        </authorList>
    </citation>
    <scope>NUCLEOTIDE SEQUENCE [LARGE SCALE GENOMIC DNA]</scope>
    <source>
        <strain evidence="2 3">99A</strain>
    </source>
</reference>
<dbReference type="Pfam" id="PF00563">
    <property type="entry name" value="EAL"/>
    <property type="match status" value="1"/>
</dbReference>
<dbReference type="PROSITE" id="PS50883">
    <property type="entry name" value="EAL"/>
    <property type="match status" value="1"/>
</dbReference>
<evidence type="ECO:0000313" key="3">
    <source>
        <dbReference type="Proteomes" id="UP000248729"/>
    </source>
</evidence>
<evidence type="ECO:0000313" key="2">
    <source>
        <dbReference type="EMBL" id="RAS65287.1"/>
    </source>
</evidence>
<dbReference type="InterPro" id="IPR001633">
    <property type="entry name" value="EAL_dom"/>
</dbReference>
<dbReference type="AlphaFoldDB" id="A0A329EAV5"/>
<dbReference type="Proteomes" id="UP000248729">
    <property type="component" value="Unassembled WGS sequence"/>
</dbReference>
<sequence length="278" mass="32284">MRRLNIIFWDIADSMILINKHQYDKYIRFDNTGQYVAHYKNMTLRSVFQPIFSREKRIVGVEALVRIYTNGHRQIRPDLFFYSDQYNQVDQINVELLSRAIHIRNFANSPFKNIRLFLNLLPSVGQLLVQNENLSCRLSNRINDLNLRRPQIVMEIVEQHSDDNELLKEATQTLSNYGFHIAVDDYGSQASNSDRVDLISPDIIKFDRTLLMRYMNGDTSPLLDAIEVAQNANAKTVVEGIETEQQFEAMKALNLNMYQGYFLGTPERVMPRVQLACG</sequence>
<name>A0A329EAV5_VIBDI</name>
<dbReference type="GO" id="GO:0071111">
    <property type="term" value="F:cyclic-guanylate-specific phosphodiesterase activity"/>
    <property type="evidence" value="ECO:0007669"/>
    <property type="project" value="InterPro"/>
</dbReference>
<dbReference type="PANTHER" id="PTHR33121:SF76">
    <property type="entry name" value="SIGNALING PROTEIN"/>
    <property type="match status" value="1"/>
</dbReference>
<dbReference type="RefSeq" id="WP_258006769.1">
    <property type="nucleotide sequence ID" value="NZ_POSM01000025.1"/>
</dbReference>
<proteinExistence type="predicted"/>
<dbReference type="SUPFAM" id="SSF141868">
    <property type="entry name" value="EAL domain-like"/>
    <property type="match status" value="1"/>
</dbReference>
<dbReference type="Gene3D" id="3.20.20.450">
    <property type="entry name" value="EAL domain"/>
    <property type="match status" value="1"/>
</dbReference>
<feature type="domain" description="EAL" evidence="1">
    <location>
        <begin position="26"/>
        <end position="278"/>
    </location>
</feature>
<dbReference type="PANTHER" id="PTHR33121">
    <property type="entry name" value="CYCLIC DI-GMP PHOSPHODIESTERASE PDEF"/>
    <property type="match status" value="1"/>
</dbReference>
<accession>A0A329EAV5</accession>
<dbReference type="CDD" id="cd01948">
    <property type="entry name" value="EAL"/>
    <property type="match status" value="1"/>
</dbReference>
<dbReference type="InterPro" id="IPR050706">
    <property type="entry name" value="Cyclic-di-GMP_PDE-like"/>
</dbReference>
<dbReference type="EMBL" id="QLTR01000008">
    <property type="protein sequence ID" value="RAS65287.1"/>
    <property type="molecule type" value="Genomic_DNA"/>
</dbReference>
<gene>
    <name evidence="2" type="ORF">DET48_108163</name>
</gene>
<evidence type="ECO:0000259" key="1">
    <source>
        <dbReference type="PROSITE" id="PS50883"/>
    </source>
</evidence>
<dbReference type="InterPro" id="IPR035919">
    <property type="entry name" value="EAL_sf"/>
</dbReference>
<comment type="caution">
    <text evidence="2">The sequence shown here is derived from an EMBL/GenBank/DDBJ whole genome shotgun (WGS) entry which is preliminary data.</text>
</comment>
<organism evidence="2 3">
    <name type="scientific">Vibrio diazotrophicus</name>
    <dbReference type="NCBI Taxonomy" id="685"/>
    <lineage>
        <taxon>Bacteria</taxon>
        <taxon>Pseudomonadati</taxon>
        <taxon>Pseudomonadota</taxon>
        <taxon>Gammaproteobacteria</taxon>
        <taxon>Vibrionales</taxon>
        <taxon>Vibrionaceae</taxon>
        <taxon>Vibrio</taxon>
    </lineage>
</organism>